<feature type="chain" id="PRO_5043132093" description="GPI alpha-1,4-mannosyltransferase I, catalytic subunit" evidence="15">
    <location>
        <begin position="31"/>
        <end position="161"/>
    </location>
</feature>
<keyword evidence="7 13" id="KW-0812">Transmembrane</keyword>
<evidence type="ECO:0000256" key="13">
    <source>
        <dbReference type="RuleBase" id="RU365064"/>
    </source>
</evidence>
<gene>
    <name evidence="16" type="ORF">HNAJ_LOCUS10902</name>
</gene>
<keyword evidence="8 13" id="KW-0256">Endoplasmic reticulum</keyword>
<feature type="signal peptide" evidence="15">
    <location>
        <begin position="1"/>
        <end position="30"/>
    </location>
</feature>
<dbReference type="STRING" id="102285.A0A0R3TT85"/>
<evidence type="ECO:0000256" key="9">
    <source>
        <dbReference type="ARBA" id="ARBA00022989"/>
    </source>
</evidence>
<evidence type="ECO:0000313" key="17">
    <source>
        <dbReference type="Proteomes" id="UP000278807"/>
    </source>
</evidence>
<evidence type="ECO:0000256" key="8">
    <source>
        <dbReference type="ARBA" id="ARBA00022824"/>
    </source>
</evidence>
<dbReference type="UniPathway" id="UPA00196"/>
<evidence type="ECO:0000256" key="6">
    <source>
        <dbReference type="ARBA" id="ARBA00022679"/>
    </source>
</evidence>
<evidence type="ECO:0000256" key="12">
    <source>
        <dbReference type="ARBA" id="ARBA00093608"/>
    </source>
</evidence>
<dbReference type="InterPro" id="IPR007704">
    <property type="entry name" value="PIG-M"/>
</dbReference>
<evidence type="ECO:0000256" key="7">
    <source>
        <dbReference type="ARBA" id="ARBA00022692"/>
    </source>
</evidence>
<keyword evidence="6 13" id="KW-0808">Transferase</keyword>
<evidence type="ECO:0000256" key="2">
    <source>
        <dbReference type="ARBA" id="ARBA00004687"/>
    </source>
</evidence>
<feature type="transmembrane region" description="Helical" evidence="13">
    <location>
        <begin position="92"/>
        <end position="111"/>
    </location>
</feature>
<sequence length="161" mass="18471">MYICGLRSDLKVCTSQYFLWWLVLLPPALAHIRSPPSQVGGLCNLFQTIGLSPNAVNRGFWLAVLWFMGQAFWLLFAYLHEMVGPPYWERKLWLGLWAASCVFLMINLFILKCLMCWMKDETSAKAVSSKREVVERKGPTTRSQVKRAGKEDGIRKRIIAS</sequence>
<comment type="caution">
    <text evidence="13">Lacks conserved residue(s) required for the propagation of feature annotation.</text>
</comment>
<evidence type="ECO:0000313" key="16">
    <source>
        <dbReference type="EMBL" id="VDO09064.1"/>
    </source>
</evidence>
<dbReference type="OrthoDB" id="3821113at2759"/>
<name>A0A0R3TT85_RODNA</name>
<comment type="pathway">
    <text evidence="2 13">Glycolipid biosynthesis; glycosylphosphatidylinositol-anchor biosynthesis.</text>
</comment>
<reference evidence="16 17" key="2">
    <citation type="submission" date="2018-11" db="EMBL/GenBank/DDBJ databases">
        <authorList>
            <consortium name="Pathogen Informatics"/>
        </authorList>
    </citation>
    <scope>NUCLEOTIDE SEQUENCE [LARGE SCALE GENOMIC DNA]</scope>
</reference>
<keyword evidence="17" id="KW-1185">Reference proteome</keyword>
<keyword evidence="4 13" id="KW-0337">GPI-anchor biosynthesis</keyword>
<accession>A0A0R3TT85</accession>
<dbReference type="GO" id="GO:0004376">
    <property type="term" value="F:GPI mannosyltransferase activity"/>
    <property type="evidence" value="ECO:0007669"/>
    <property type="project" value="InterPro"/>
</dbReference>
<dbReference type="GO" id="GO:0005789">
    <property type="term" value="C:endoplasmic reticulum membrane"/>
    <property type="evidence" value="ECO:0007669"/>
    <property type="project" value="UniProtKB-SubCell"/>
</dbReference>
<dbReference type="PANTHER" id="PTHR12886:SF0">
    <property type="entry name" value="GPI MANNOSYLTRANSFERASE 1"/>
    <property type="match status" value="1"/>
</dbReference>
<evidence type="ECO:0000256" key="15">
    <source>
        <dbReference type="SAM" id="SignalP"/>
    </source>
</evidence>
<proteinExistence type="inferred from homology"/>
<dbReference type="GO" id="GO:0006506">
    <property type="term" value="P:GPI anchor biosynthetic process"/>
    <property type="evidence" value="ECO:0007669"/>
    <property type="project" value="UniProtKB-UniPathway"/>
</dbReference>
<keyword evidence="15" id="KW-0732">Signal</keyword>
<evidence type="ECO:0000256" key="1">
    <source>
        <dbReference type="ARBA" id="ARBA00004477"/>
    </source>
</evidence>
<dbReference type="PANTHER" id="PTHR12886">
    <property type="entry name" value="PIG-M MANNOSYLTRANSFERASE"/>
    <property type="match status" value="1"/>
</dbReference>
<protein>
    <recommendedName>
        <fullName evidence="12 13">GPI alpha-1,4-mannosyltransferase I, catalytic subunit</fullName>
        <ecNumber evidence="13">2.4.1.-</ecNumber>
    </recommendedName>
    <alternativeName>
        <fullName evidence="13">GPI mannosyltransferase I</fullName>
    </alternativeName>
</protein>
<keyword evidence="9 13" id="KW-1133">Transmembrane helix</keyword>
<dbReference type="Proteomes" id="UP000278807">
    <property type="component" value="Unassembled WGS sequence"/>
</dbReference>
<evidence type="ECO:0000256" key="5">
    <source>
        <dbReference type="ARBA" id="ARBA00022676"/>
    </source>
</evidence>
<comment type="similarity">
    <text evidence="3 13">Belongs to the PIGM family.</text>
</comment>
<dbReference type="EMBL" id="UZAE01013277">
    <property type="protein sequence ID" value="VDO09064.1"/>
    <property type="molecule type" value="Genomic_DNA"/>
</dbReference>
<evidence type="ECO:0000256" key="10">
    <source>
        <dbReference type="ARBA" id="ARBA00023136"/>
    </source>
</evidence>
<evidence type="ECO:0000313" key="18">
    <source>
        <dbReference type="WBParaSite" id="HNAJ_0001090801-mRNA-1"/>
    </source>
</evidence>
<feature type="transmembrane region" description="Helical" evidence="13">
    <location>
        <begin position="60"/>
        <end position="80"/>
    </location>
</feature>
<dbReference type="AlphaFoldDB" id="A0A0R3TT85"/>
<evidence type="ECO:0000256" key="4">
    <source>
        <dbReference type="ARBA" id="ARBA00022502"/>
    </source>
</evidence>
<dbReference type="Pfam" id="PF05007">
    <property type="entry name" value="Mannosyl_trans"/>
    <property type="match status" value="1"/>
</dbReference>
<keyword evidence="10 13" id="KW-0472">Membrane</keyword>
<comment type="function">
    <text evidence="11 13">Catalytic subunit of the glycosylphosphatidylinositol-mannosyltransferase I complex which catalyzes the transfer of the first mannose, via an alpha-1,4 bond from a dolichol-phosphate-mannose (Dol-P-Man) to the glucosaminyl acyl phosphatidylinositol (GlcN-(acyl)PI) intermediate to generate alpha-D-Man-(1-&gt;4)-alpha-D-GlcN-(1-&gt;6)-(1-radyl,2-acyl-sn-glycero-3-phospho)-2-acyl-inositol and participates in the sixth step of the glycosylphosphatidylinositol-anchor biosynthesis.</text>
</comment>
<reference evidence="18" key="1">
    <citation type="submission" date="2017-02" db="UniProtKB">
        <authorList>
            <consortium name="WormBaseParasite"/>
        </authorList>
    </citation>
    <scope>IDENTIFICATION</scope>
</reference>
<dbReference type="GO" id="GO:0051751">
    <property type="term" value="F:alpha-1,4-mannosyltransferase activity"/>
    <property type="evidence" value="ECO:0007669"/>
    <property type="project" value="InterPro"/>
</dbReference>
<keyword evidence="5 13" id="KW-0328">Glycosyltransferase</keyword>
<dbReference type="EC" id="2.4.1.-" evidence="13"/>
<comment type="subcellular location">
    <subcellularLocation>
        <location evidence="1 13">Endoplasmic reticulum membrane</location>
        <topology evidence="1 13">Multi-pass membrane protein</topology>
    </subcellularLocation>
</comment>
<dbReference type="GO" id="GO:1990529">
    <property type="term" value="C:glycosylphosphatidylinositol-mannosyltransferase I complex"/>
    <property type="evidence" value="ECO:0007669"/>
    <property type="project" value="TreeGrafter"/>
</dbReference>
<evidence type="ECO:0000256" key="11">
    <source>
        <dbReference type="ARBA" id="ARBA00093408"/>
    </source>
</evidence>
<dbReference type="WBParaSite" id="HNAJ_0001090801-mRNA-1">
    <property type="protein sequence ID" value="HNAJ_0001090801-mRNA-1"/>
    <property type="gene ID" value="HNAJ_0001090801"/>
</dbReference>
<organism evidence="18">
    <name type="scientific">Rodentolepis nana</name>
    <name type="common">Dwarf tapeworm</name>
    <name type="synonym">Hymenolepis nana</name>
    <dbReference type="NCBI Taxonomy" id="102285"/>
    <lineage>
        <taxon>Eukaryota</taxon>
        <taxon>Metazoa</taxon>
        <taxon>Spiralia</taxon>
        <taxon>Lophotrochozoa</taxon>
        <taxon>Platyhelminthes</taxon>
        <taxon>Cestoda</taxon>
        <taxon>Eucestoda</taxon>
        <taxon>Cyclophyllidea</taxon>
        <taxon>Hymenolepididae</taxon>
        <taxon>Rodentolepis</taxon>
    </lineage>
</organism>
<evidence type="ECO:0000256" key="14">
    <source>
        <dbReference type="SAM" id="MobiDB-lite"/>
    </source>
</evidence>
<evidence type="ECO:0000256" key="3">
    <source>
        <dbReference type="ARBA" id="ARBA00011071"/>
    </source>
</evidence>
<feature type="region of interest" description="Disordered" evidence="14">
    <location>
        <begin position="135"/>
        <end position="161"/>
    </location>
</feature>